<reference evidence="2 3" key="1">
    <citation type="submission" date="2024-11" db="EMBL/GenBank/DDBJ databases">
        <title>Draft genomes of five putative biosurfactant-producing Serratia sp. isolates from Laguna de Bay, Philippines.</title>
        <authorList>
            <person name="Lantican N."/>
            <person name="Barredo G.A."/>
            <person name="Rosana A."/>
            <person name="Siababa A.C."/>
            <person name="Montecillo A."/>
        </authorList>
    </citation>
    <scope>NUCLEOTIDE SEQUENCE [LARGE SCALE GENOMIC DNA]</scope>
    <source>
        <strain evidence="2 3">WS11a</strain>
    </source>
</reference>
<dbReference type="Proteomes" id="UP001622968">
    <property type="component" value="Unassembled WGS sequence"/>
</dbReference>
<dbReference type="GeneID" id="301147206"/>
<sequence>MAELTAKTFLFIGFSFEDPNLQYVLSRLYAQYGEGKRNHYCIMRRVQAGDSGSEDQASYDYNSRKQSLMINDLRRYGIQTLLVEDYRQITDLLYAIETQFKKSTVFISGSADNYHPYAREESIQFIHRLARLLIRKQYRIVNGFGWGVGTAVINGALEAIYASGGKISESQLVLRPFPQFASGSITLPALWHEYRQNMISLSGIAVFLFGNKRNAEGECVLADGLLKEFHIAAEQGCVCIPIGCTGGASAEIYRKIKEEMKDTLYHRHPVAMNLLDQLNEPGSLAEKKTCLLALIDIITKDNPR</sequence>
<proteinExistence type="predicted"/>
<dbReference type="EMBL" id="JBJHGH010000005">
    <property type="protein sequence ID" value="MFK8977580.1"/>
    <property type="molecule type" value="Genomic_DNA"/>
</dbReference>
<dbReference type="Pfam" id="PF18185">
    <property type="entry name" value="STALD"/>
    <property type="match status" value="1"/>
</dbReference>
<dbReference type="Pfam" id="PF13289">
    <property type="entry name" value="SIR2_2"/>
    <property type="match status" value="1"/>
</dbReference>
<dbReference type="SUPFAM" id="SSF102405">
    <property type="entry name" value="MCP/YpsA-like"/>
    <property type="match status" value="1"/>
</dbReference>
<feature type="domain" description="NAD(+) hydrolase ThsA Sir2/TIR-associating SLOG" evidence="1">
    <location>
        <begin position="88"/>
        <end position="286"/>
    </location>
</feature>
<dbReference type="RefSeq" id="WP_230200801.1">
    <property type="nucleotide sequence ID" value="NZ_CP124750.1"/>
</dbReference>
<name>A0ABW8QR43_9GAMM</name>
<keyword evidence="3" id="KW-1185">Reference proteome</keyword>
<evidence type="ECO:0000313" key="3">
    <source>
        <dbReference type="Proteomes" id="UP001622968"/>
    </source>
</evidence>
<organism evidence="2 3">
    <name type="scientific">Serratia sarumanii</name>
    <dbReference type="NCBI Taxonomy" id="3020826"/>
    <lineage>
        <taxon>Bacteria</taxon>
        <taxon>Pseudomonadati</taxon>
        <taxon>Pseudomonadota</taxon>
        <taxon>Gammaproteobacteria</taxon>
        <taxon>Enterobacterales</taxon>
        <taxon>Yersiniaceae</taxon>
        <taxon>Serratia</taxon>
    </lineage>
</organism>
<dbReference type="InterPro" id="IPR041486">
    <property type="entry name" value="ThsA_STALD"/>
</dbReference>
<dbReference type="Gene3D" id="3.40.50.450">
    <property type="match status" value="1"/>
</dbReference>
<evidence type="ECO:0000313" key="2">
    <source>
        <dbReference type="EMBL" id="MFK8977580.1"/>
    </source>
</evidence>
<accession>A0ABW8QR43</accession>
<evidence type="ECO:0000259" key="1">
    <source>
        <dbReference type="Pfam" id="PF18185"/>
    </source>
</evidence>
<gene>
    <name evidence="2" type="ORF">ACJBEI_20420</name>
</gene>
<protein>
    <submittedName>
        <fullName evidence="2">SIR2 family protein</fullName>
    </submittedName>
</protein>
<comment type="caution">
    <text evidence="2">The sequence shown here is derived from an EMBL/GenBank/DDBJ whole genome shotgun (WGS) entry which is preliminary data.</text>
</comment>